<comment type="cofactor">
    <cofactor evidence="12">
        <name>Fe(2+)</name>
        <dbReference type="ChEBI" id="CHEBI:29033"/>
    </cofactor>
</comment>
<proteinExistence type="inferred from homology"/>
<keyword evidence="3 12" id="KW-0444">Lipid biosynthesis</keyword>
<feature type="domain" description="Fatty acid desaturase" evidence="14">
    <location>
        <begin position="14"/>
        <end position="100"/>
    </location>
</feature>
<dbReference type="InterPro" id="IPR005804">
    <property type="entry name" value="FA_desaturase_dom"/>
</dbReference>
<dbReference type="GO" id="GO:0005506">
    <property type="term" value="F:iron ion binding"/>
    <property type="evidence" value="ECO:0007669"/>
    <property type="project" value="TreeGrafter"/>
</dbReference>
<feature type="transmembrane region" description="Helical" evidence="13">
    <location>
        <begin position="12"/>
        <end position="34"/>
    </location>
</feature>
<reference evidence="15" key="1">
    <citation type="submission" date="2020-11" db="EMBL/GenBank/DDBJ databases">
        <authorList>
            <person name="Tran Van P."/>
        </authorList>
    </citation>
    <scope>NUCLEOTIDE SEQUENCE</scope>
</reference>
<evidence type="ECO:0000313" key="16">
    <source>
        <dbReference type="Proteomes" id="UP000728032"/>
    </source>
</evidence>
<dbReference type="AlphaFoldDB" id="A0A7R9QRR3"/>
<comment type="similarity">
    <text evidence="2 12">Belongs to the fatty acid desaturase type 1 family.</text>
</comment>
<organism evidence="15">
    <name type="scientific">Oppiella nova</name>
    <dbReference type="NCBI Taxonomy" id="334625"/>
    <lineage>
        <taxon>Eukaryota</taxon>
        <taxon>Metazoa</taxon>
        <taxon>Ecdysozoa</taxon>
        <taxon>Arthropoda</taxon>
        <taxon>Chelicerata</taxon>
        <taxon>Arachnida</taxon>
        <taxon>Acari</taxon>
        <taxon>Acariformes</taxon>
        <taxon>Sarcoptiformes</taxon>
        <taxon>Oribatida</taxon>
        <taxon>Brachypylina</taxon>
        <taxon>Oppioidea</taxon>
        <taxon>Oppiidae</taxon>
        <taxon>Oppiella</taxon>
    </lineage>
</organism>
<sequence length="149" mass="17297">MAKGKTIDMSDVWADPIVILIWGVLPISVPIYLWNEPFLRAFYGNFFRYVMSLHQAWLVNSAAHLFGNRPYDSQIQPCENILVQYLSIGEGYHNYHHTYPWDYSASEYGWKDNFNIATAFIDLFAQLGLAYDRKTVAKHIIKKRMAKTG</sequence>
<keyword evidence="5" id="KW-0276">Fatty acid metabolism</keyword>
<keyword evidence="4 12" id="KW-0812">Transmembrane</keyword>
<dbReference type="Proteomes" id="UP000728032">
    <property type="component" value="Unassembled WGS sequence"/>
</dbReference>
<evidence type="ECO:0000256" key="10">
    <source>
        <dbReference type="ARBA" id="ARBA00023136"/>
    </source>
</evidence>
<keyword evidence="9" id="KW-0443">Lipid metabolism</keyword>
<comment type="domain">
    <text evidence="12">The histidine box domains are involved in binding the catalytic metal ions.</text>
</comment>
<dbReference type="CDD" id="cd03505">
    <property type="entry name" value="Delta9-FADS-like"/>
    <property type="match status" value="1"/>
</dbReference>
<keyword evidence="6 13" id="KW-1133">Transmembrane helix</keyword>
<evidence type="ECO:0000256" key="5">
    <source>
        <dbReference type="ARBA" id="ARBA00022832"/>
    </source>
</evidence>
<dbReference type="EMBL" id="OC925348">
    <property type="protein sequence ID" value="CAD7656088.1"/>
    <property type="molecule type" value="Genomic_DNA"/>
</dbReference>
<dbReference type="InterPro" id="IPR015876">
    <property type="entry name" value="Acyl-CoA_DS"/>
</dbReference>
<evidence type="ECO:0000256" key="2">
    <source>
        <dbReference type="ARBA" id="ARBA00009295"/>
    </source>
</evidence>
<keyword evidence="8" id="KW-0408">Iron</keyword>
<evidence type="ECO:0000256" key="9">
    <source>
        <dbReference type="ARBA" id="ARBA00023098"/>
    </source>
</evidence>
<keyword evidence="10 13" id="KW-0472">Membrane</keyword>
<dbReference type="GO" id="GO:0004768">
    <property type="term" value="F:stearoyl-CoA 9-desaturase activity"/>
    <property type="evidence" value="ECO:0007669"/>
    <property type="project" value="TreeGrafter"/>
</dbReference>
<evidence type="ECO:0000259" key="14">
    <source>
        <dbReference type="Pfam" id="PF00487"/>
    </source>
</evidence>
<accession>A0A7R9QRR3</accession>
<dbReference type="OrthoDB" id="10260134at2759"/>
<dbReference type="EMBL" id="CAJPVJ010010523">
    <property type="protein sequence ID" value="CAG2173275.1"/>
    <property type="molecule type" value="Genomic_DNA"/>
</dbReference>
<feature type="non-terminal residue" evidence="15">
    <location>
        <position position="1"/>
    </location>
</feature>
<evidence type="ECO:0000256" key="13">
    <source>
        <dbReference type="SAM" id="Phobius"/>
    </source>
</evidence>
<dbReference type="PANTHER" id="PTHR11351">
    <property type="entry name" value="ACYL-COA DESATURASE"/>
    <property type="match status" value="1"/>
</dbReference>
<protein>
    <recommendedName>
        <fullName evidence="14">Fatty acid desaturase domain-containing protein</fullName>
    </recommendedName>
</protein>
<dbReference type="PRINTS" id="PR00075">
    <property type="entry name" value="FACDDSATRASE"/>
</dbReference>
<name>A0A7R9QRR3_9ACAR</name>
<evidence type="ECO:0000256" key="6">
    <source>
        <dbReference type="ARBA" id="ARBA00022989"/>
    </source>
</evidence>
<evidence type="ECO:0000313" key="15">
    <source>
        <dbReference type="EMBL" id="CAD7656088.1"/>
    </source>
</evidence>
<keyword evidence="11 12" id="KW-0275">Fatty acid biosynthesis</keyword>
<evidence type="ECO:0000256" key="1">
    <source>
        <dbReference type="ARBA" id="ARBA00004141"/>
    </source>
</evidence>
<dbReference type="Pfam" id="PF00487">
    <property type="entry name" value="FA_desaturase"/>
    <property type="match status" value="1"/>
</dbReference>
<keyword evidence="7 12" id="KW-0560">Oxidoreductase</keyword>
<dbReference type="GO" id="GO:0005789">
    <property type="term" value="C:endoplasmic reticulum membrane"/>
    <property type="evidence" value="ECO:0007669"/>
    <property type="project" value="TreeGrafter"/>
</dbReference>
<evidence type="ECO:0000256" key="11">
    <source>
        <dbReference type="ARBA" id="ARBA00023160"/>
    </source>
</evidence>
<comment type="subcellular location">
    <subcellularLocation>
        <location evidence="1">Membrane</location>
        <topology evidence="1">Multi-pass membrane protein</topology>
    </subcellularLocation>
</comment>
<dbReference type="GO" id="GO:0006636">
    <property type="term" value="P:unsaturated fatty acid biosynthetic process"/>
    <property type="evidence" value="ECO:0007669"/>
    <property type="project" value="TreeGrafter"/>
</dbReference>
<dbReference type="PANTHER" id="PTHR11351:SF31">
    <property type="entry name" value="DESATURASE 1, ISOFORM A-RELATED"/>
    <property type="match status" value="1"/>
</dbReference>
<evidence type="ECO:0000256" key="3">
    <source>
        <dbReference type="ARBA" id="ARBA00022516"/>
    </source>
</evidence>
<evidence type="ECO:0000256" key="4">
    <source>
        <dbReference type="ARBA" id="ARBA00022692"/>
    </source>
</evidence>
<evidence type="ECO:0000256" key="7">
    <source>
        <dbReference type="ARBA" id="ARBA00023002"/>
    </source>
</evidence>
<evidence type="ECO:0000256" key="12">
    <source>
        <dbReference type="RuleBase" id="RU000581"/>
    </source>
</evidence>
<gene>
    <name evidence="15" type="ORF">ONB1V03_LOCUS12728</name>
</gene>
<keyword evidence="16" id="KW-1185">Reference proteome</keyword>
<evidence type="ECO:0000256" key="8">
    <source>
        <dbReference type="ARBA" id="ARBA00023004"/>
    </source>
</evidence>